<dbReference type="EMBL" id="CNFT01002941">
    <property type="protein sequence ID" value="CKU64399.1"/>
    <property type="molecule type" value="Genomic_DNA"/>
</dbReference>
<gene>
    <name evidence="1" type="ORF">ERS027659_05261</name>
</gene>
<reference evidence="1 2" key="1">
    <citation type="submission" date="2015-03" db="EMBL/GenBank/DDBJ databases">
        <authorList>
            <consortium name="Pathogen Informatics"/>
        </authorList>
    </citation>
    <scope>NUCLEOTIDE SEQUENCE [LARGE SCALE GENOMIC DNA]</scope>
    <source>
        <strain evidence="1 2">Bir 185</strain>
    </source>
</reference>
<evidence type="ECO:0000313" key="1">
    <source>
        <dbReference type="EMBL" id="CKU64399.1"/>
    </source>
</evidence>
<accession>A0A655AWN7</accession>
<dbReference type="AlphaFoldDB" id="A0A655AWN7"/>
<name>A0A655AWN7_MYCTX</name>
<protein>
    <submittedName>
        <fullName evidence="1">AMP-binding protein</fullName>
    </submittedName>
</protein>
<sequence length="40" mass="4562">MKLKRRRIAAKYSAEIEELYASELRPQVYEPAAVPSTQPA</sequence>
<organism evidence="1 2">
    <name type="scientific">Mycobacterium tuberculosis</name>
    <dbReference type="NCBI Taxonomy" id="1773"/>
    <lineage>
        <taxon>Bacteria</taxon>
        <taxon>Bacillati</taxon>
        <taxon>Actinomycetota</taxon>
        <taxon>Actinomycetes</taxon>
        <taxon>Mycobacteriales</taxon>
        <taxon>Mycobacteriaceae</taxon>
        <taxon>Mycobacterium</taxon>
        <taxon>Mycobacterium tuberculosis complex</taxon>
    </lineage>
</organism>
<proteinExistence type="predicted"/>
<evidence type="ECO:0000313" key="2">
    <source>
        <dbReference type="Proteomes" id="UP000050164"/>
    </source>
</evidence>
<dbReference type="Proteomes" id="UP000050164">
    <property type="component" value="Unassembled WGS sequence"/>
</dbReference>